<proteinExistence type="predicted"/>
<dbReference type="Proteomes" id="UP001157126">
    <property type="component" value="Unassembled WGS sequence"/>
</dbReference>
<protein>
    <submittedName>
        <fullName evidence="1">Uncharacterized protein</fullName>
    </submittedName>
</protein>
<evidence type="ECO:0000313" key="1">
    <source>
        <dbReference type="EMBL" id="GMA38549.1"/>
    </source>
</evidence>
<comment type="caution">
    <text evidence="1">The sequence shown here is derived from an EMBL/GenBank/DDBJ whole genome shotgun (WGS) entry which is preliminary data.</text>
</comment>
<gene>
    <name evidence="1" type="ORF">GCM10025883_05940</name>
</gene>
<evidence type="ECO:0000313" key="2">
    <source>
        <dbReference type="Proteomes" id="UP001157126"/>
    </source>
</evidence>
<reference evidence="2" key="1">
    <citation type="journal article" date="2019" name="Int. J. Syst. Evol. Microbiol.">
        <title>The Global Catalogue of Microorganisms (GCM) 10K type strain sequencing project: providing services to taxonomists for standard genome sequencing and annotation.</title>
        <authorList>
            <consortium name="The Broad Institute Genomics Platform"/>
            <consortium name="The Broad Institute Genome Sequencing Center for Infectious Disease"/>
            <person name="Wu L."/>
            <person name="Ma J."/>
        </authorList>
    </citation>
    <scope>NUCLEOTIDE SEQUENCE [LARGE SCALE GENOMIC DNA]</scope>
    <source>
        <strain evidence="2">NBRC 113072</strain>
    </source>
</reference>
<dbReference type="EMBL" id="BSUO01000001">
    <property type="protein sequence ID" value="GMA38549.1"/>
    <property type="molecule type" value="Genomic_DNA"/>
</dbReference>
<accession>A0ABQ6IPA3</accession>
<organism evidence="1 2">
    <name type="scientific">Mobilicoccus caccae</name>
    <dbReference type="NCBI Taxonomy" id="1859295"/>
    <lineage>
        <taxon>Bacteria</taxon>
        <taxon>Bacillati</taxon>
        <taxon>Actinomycetota</taxon>
        <taxon>Actinomycetes</taxon>
        <taxon>Micrococcales</taxon>
        <taxon>Dermatophilaceae</taxon>
        <taxon>Mobilicoccus</taxon>
    </lineage>
</organism>
<sequence length="126" mass="13579">MRASTSGIRLLPISRIGQGQRVLRIEVPGEPVYYAEYRTAQGRDKAIATGEWRPSTGLRVLREDPKNGSVELDASPGGWRYDRALRVGGRFTSASGVLRLTVTRADDEGVTVDVTIGEPAPAPTTG</sequence>
<dbReference type="RefSeq" id="WP_284302614.1">
    <property type="nucleotide sequence ID" value="NZ_BSUO01000001.1"/>
</dbReference>
<name>A0ABQ6IPA3_9MICO</name>
<keyword evidence="2" id="KW-1185">Reference proteome</keyword>